<dbReference type="Proteomes" id="UP001138686">
    <property type="component" value="Unassembled WGS sequence"/>
</dbReference>
<dbReference type="RefSeq" id="WP_219053177.1">
    <property type="nucleotide sequence ID" value="NZ_JAHWDP010000004.1"/>
</dbReference>
<reference evidence="1" key="1">
    <citation type="submission" date="2021-07" db="EMBL/GenBank/DDBJ databases">
        <title>Aureisphaera sp. CAU 1614 isolated from sea sediment.</title>
        <authorList>
            <person name="Kim W."/>
        </authorList>
    </citation>
    <scope>NUCLEOTIDE SEQUENCE</scope>
    <source>
        <strain evidence="1">CAU 1614</strain>
    </source>
</reference>
<proteinExistence type="predicted"/>
<gene>
    <name evidence="1" type="ORF">KXJ69_11080</name>
</gene>
<dbReference type="AlphaFoldDB" id="A0A9X1FPZ2"/>
<name>A0A9X1FPZ2_9FLAO</name>
<sequence length="238" mass="27847">MKNFKSQHFFFFVMLFFFNLSFGQNDNFYTKIQEKKIRGEQYWDSFKLYEEALENAEGSPYANPDFLPGRLYKGKESVSNIMFLRYNGMSDEIEVKPTEGTTQIQTIIKDPEIFAKVGDEMYMYVESENPDENGGYFKIVKDLQVYDLVKKVKITFKEAQFAKTSYDKNTPAQFITETTYFLTDDKGTFYELPNSKAKILKVMAKKKSEVKAFMQKGNIDITKENDLSRLVTYFNSLL</sequence>
<protein>
    <submittedName>
        <fullName evidence="1">Uncharacterized protein</fullName>
    </submittedName>
</protein>
<dbReference type="EMBL" id="JAHWDP010000004">
    <property type="protein sequence ID" value="MBW2938653.1"/>
    <property type="molecule type" value="Genomic_DNA"/>
</dbReference>
<evidence type="ECO:0000313" key="1">
    <source>
        <dbReference type="EMBL" id="MBW2938653.1"/>
    </source>
</evidence>
<accession>A0A9X1FPZ2</accession>
<keyword evidence="2" id="KW-1185">Reference proteome</keyword>
<evidence type="ECO:0000313" key="2">
    <source>
        <dbReference type="Proteomes" id="UP001138686"/>
    </source>
</evidence>
<comment type="caution">
    <text evidence="1">The sequence shown here is derived from an EMBL/GenBank/DDBJ whole genome shotgun (WGS) entry which is preliminary data.</text>
</comment>
<organism evidence="1 2">
    <name type="scientific">Halomarinibacterium sedimenti</name>
    <dbReference type="NCBI Taxonomy" id="2857106"/>
    <lineage>
        <taxon>Bacteria</taxon>
        <taxon>Pseudomonadati</taxon>
        <taxon>Bacteroidota</taxon>
        <taxon>Flavobacteriia</taxon>
        <taxon>Flavobacteriales</taxon>
        <taxon>Flavobacteriaceae</taxon>
        <taxon>Halomarinibacterium</taxon>
    </lineage>
</organism>